<dbReference type="InterPro" id="IPR025736">
    <property type="entry name" value="PucR_C-HTH_dom"/>
</dbReference>
<evidence type="ECO:0000313" key="4">
    <source>
        <dbReference type="Proteomes" id="UP000694257"/>
    </source>
</evidence>
<dbReference type="RefSeq" id="WP_218475104.1">
    <property type="nucleotide sequence ID" value="NZ_BAABJN010000001.1"/>
</dbReference>
<feature type="region of interest" description="Disordered" evidence="1">
    <location>
        <begin position="113"/>
        <end position="157"/>
    </location>
</feature>
<name>A0ABX8RUD7_NOCIO</name>
<evidence type="ECO:0000313" key="3">
    <source>
        <dbReference type="EMBL" id="QXN93239.1"/>
    </source>
</evidence>
<evidence type="ECO:0000256" key="1">
    <source>
        <dbReference type="SAM" id="MobiDB-lite"/>
    </source>
</evidence>
<feature type="compositionally biased region" description="Basic residues" evidence="1">
    <location>
        <begin position="41"/>
        <end position="61"/>
    </location>
</feature>
<protein>
    <submittedName>
        <fullName evidence="3">Helix-turn-helix domain-containing protein</fullName>
    </submittedName>
</protein>
<feature type="region of interest" description="Disordered" evidence="1">
    <location>
        <begin position="1"/>
        <end position="69"/>
    </location>
</feature>
<feature type="domain" description="PucR C-terminal helix-turn-helix" evidence="2">
    <location>
        <begin position="74"/>
        <end position="117"/>
    </location>
</feature>
<accession>A0ABX8RUD7</accession>
<evidence type="ECO:0000259" key="2">
    <source>
        <dbReference type="Pfam" id="PF13556"/>
    </source>
</evidence>
<proteinExistence type="predicted"/>
<sequence>MGYRSRSRHLERGQPADRPGPRAAPRDRRRPRRERPLERRHPARLPHRRAHRHRSRHRHPHGPGPLATPAQRHLLQGLAAYLAAASANTAAEHLHPQTLRYRLRRAVELTGRDPAIPGNASPSTLPAPSPPPSAATPVRTAGRARDPCGRSDHASSDFISPRHRLMKLLAVWRG</sequence>
<organism evidence="3 4">
    <name type="scientific">Nocardia iowensis</name>
    <dbReference type="NCBI Taxonomy" id="204891"/>
    <lineage>
        <taxon>Bacteria</taxon>
        <taxon>Bacillati</taxon>
        <taxon>Actinomycetota</taxon>
        <taxon>Actinomycetes</taxon>
        <taxon>Mycobacteriales</taxon>
        <taxon>Nocardiaceae</taxon>
        <taxon>Nocardia</taxon>
    </lineage>
</organism>
<dbReference type="Proteomes" id="UP000694257">
    <property type="component" value="Chromosome"/>
</dbReference>
<gene>
    <name evidence="3" type="ORF">KV110_09130</name>
</gene>
<dbReference type="Pfam" id="PF13556">
    <property type="entry name" value="HTH_30"/>
    <property type="match status" value="1"/>
</dbReference>
<dbReference type="EMBL" id="CP078145">
    <property type="protein sequence ID" value="QXN93239.1"/>
    <property type="molecule type" value="Genomic_DNA"/>
</dbReference>
<keyword evidence="4" id="KW-1185">Reference proteome</keyword>
<feature type="compositionally biased region" description="Basic and acidic residues" evidence="1">
    <location>
        <begin position="143"/>
        <end position="155"/>
    </location>
</feature>
<reference evidence="3 4" key="1">
    <citation type="submission" date="2021-07" db="EMBL/GenBank/DDBJ databases">
        <title>Whole Genome Sequence of Nocardia Iowensis.</title>
        <authorList>
            <person name="Lamm A."/>
            <person name="Collins-Fairclough A.M."/>
            <person name="Bunk B."/>
            <person name="Sproer C."/>
        </authorList>
    </citation>
    <scope>NUCLEOTIDE SEQUENCE [LARGE SCALE GENOMIC DNA]</scope>
    <source>
        <strain evidence="3 4">NRRL 5646</strain>
    </source>
</reference>
<feature type="compositionally biased region" description="Pro residues" evidence="1">
    <location>
        <begin position="125"/>
        <end position="134"/>
    </location>
</feature>